<dbReference type="AlphaFoldDB" id="A0A0C1MX84"/>
<evidence type="ECO:0000313" key="5">
    <source>
        <dbReference type="Proteomes" id="UP000029738"/>
    </source>
</evidence>
<dbReference type="STRING" id="1479485.DA73_0237545"/>
<evidence type="ECO:0000259" key="1">
    <source>
        <dbReference type="Pfam" id="PF00534"/>
    </source>
</evidence>
<dbReference type="Proteomes" id="UP000029738">
    <property type="component" value="Unassembled WGS sequence"/>
</dbReference>
<protein>
    <submittedName>
        <fullName evidence="4">Glycosyl transferase family 1</fullName>
    </submittedName>
    <submittedName>
        <fullName evidence="3">Glycosyltransferase</fullName>
    </submittedName>
</protein>
<keyword evidence="5" id="KW-1185">Reference proteome</keyword>
<evidence type="ECO:0000313" key="4">
    <source>
        <dbReference type="EMBL" id="KIE06937.1"/>
    </source>
</evidence>
<gene>
    <name evidence="4" type="ORF">DA73_0237545</name>
    <name evidence="3" type="ORF">DA73_0400032505</name>
</gene>
<keyword evidence="4" id="KW-0808">Transferase</keyword>
<dbReference type="EMBL" id="JHEG02000059">
    <property type="protein sequence ID" value="KIE06937.1"/>
    <property type="molecule type" value="Genomic_DNA"/>
</dbReference>
<comment type="caution">
    <text evidence="4">The sequence shown here is derived from an EMBL/GenBank/DDBJ whole genome shotgun (WGS) entry which is preliminary data.</text>
</comment>
<dbReference type="PANTHER" id="PTHR12526">
    <property type="entry name" value="GLYCOSYLTRANSFERASE"/>
    <property type="match status" value="1"/>
</dbReference>
<dbReference type="InterPro" id="IPR001296">
    <property type="entry name" value="Glyco_trans_1"/>
</dbReference>
<dbReference type="PANTHER" id="PTHR12526:SF637">
    <property type="entry name" value="GLYCOSYLTRANSFERASE EPSF-RELATED"/>
    <property type="match status" value="1"/>
</dbReference>
<sequence>MKVLHVIPSVAPVRGGPSLAVIEMVTALRDMGIDAEIATTNDNGRDLLDVSLGECTEYHGVPIWFFSRFSPNSHAVREFAFSHQLTAWLWQKIHQYDLLHIHAIFSYPSTVTMAIARQKQVPYIVRPLGQLCHWSLQQSARKKQIYLKLIEIANLKGSQALHLTSKQEEQEVSLLSLNTPSFILPHGLSIPPAIPDARQRLRQELNVLADEPIILFLSRFHPKKGLDYLIPALGKLADRRFTFVMAGNGLPEYEKYVESLLFSHGIRTHTHITGFVEGERKNILMQGADLFALTSHSENFGVAVLEALAVGLPVLVTPGVALAGLVKEERLGYVPELDITAISSLLKRALEHPQEAKSMGEYARKLVLEKYTWRNISNHLIEIYNKIIKHYELFLMQ</sequence>
<dbReference type="SUPFAM" id="SSF53756">
    <property type="entry name" value="UDP-Glycosyltransferase/glycogen phosphorylase"/>
    <property type="match status" value="1"/>
</dbReference>
<proteinExistence type="predicted"/>
<evidence type="ECO:0000259" key="2">
    <source>
        <dbReference type="Pfam" id="PF13579"/>
    </source>
</evidence>
<dbReference type="Pfam" id="PF13579">
    <property type="entry name" value="Glyco_trans_4_4"/>
    <property type="match status" value="1"/>
</dbReference>
<dbReference type="InterPro" id="IPR028098">
    <property type="entry name" value="Glyco_trans_4-like_N"/>
</dbReference>
<organism evidence="4">
    <name type="scientific">Tolypothrix bouteillei VB521301</name>
    <dbReference type="NCBI Taxonomy" id="1479485"/>
    <lineage>
        <taxon>Bacteria</taxon>
        <taxon>Bacillati</taxon>
        <taxon>Cyanobacteriota</taxon>
        <taxon>Cyanophyceae</taxon>
        <taxon>Nostocales</taxon>
        <taxon>Tolypothrichaceae</taxon>
        <taxon>Tolypothrix</taxon>
    </lineage>
</organism>
<reference evidence="3" key="2">
    <citation type="submission" date="2019-11" db="EMBL/GenBank/DDBJ databases">
        <title>Improved Assembly of Tolypothrix boutellei genome.</title>
        <authorList>
            <person name="Sarangi A.N."/>
            <person name="Mukherjee M."/>
            <person name="Ghosh S."/>
            <person name="Singh D."/>
            <person name="Das A."/>
            <person name="Kant S."/>
            <person name="Prusty A."/>
            <person name="Tripathy S."/>
        </authorList>
    </citation>
    <scope>NUCLEOTIDE SEQUENCE</scope>
    <source>
        <strain evidence="3">VB521301</strain>
    </source>
</reference>
<feature type="domain" description="Glycosyl transferase family 1" evidence="1">
    <location>
        <begin position="198"/>
        <end position="365"/>
    </location>
</feature>
<name>A0A0C1MX84_9CYAN</name>
<accession>A0A0C1MX84</accession>
<dbReference type="RefSeq" id="WP_038085774.1">
    <property type="nucleotide sequence ID" value="NZ_JHEG04000001.1"/>
</dbReference>
<dbReference type="Gene3D" id="3.40.50.2000">
    <property type="entry name" value="Glycogen Phosphorylase B"/>
    <property type="match status" value="2"/>
</dbReference>
<dbReference type="GO" id="GO:0016757">
    <property type="term" value="F:glycosyltransferase activity"/>
    <property type="evidence" value="ECO:0007669"/>
    <property type="project" value="InterPro"/>
</dbReference>
<dbReference type="OrthoDB" id="433681at2"/>
<feature type="domain" description="Glycosyltransferase subfamily 4-like N-terminal" evidence="2">
    <location>
        <begin position="15"/>
        <end position="173"/>
    </location>
</feature>
<dbReference type="EMBL" id="JHEG04000001">
    <property type="protein sequence ID" value="KAF3889667.1"/>
    <property type="molecule type" value="Genomic_DNA"/>
</dbReference>
<dbReference type="CDD" id="cd03821">
    <property type="entry name" value="GT4_Bme6-like"/>
    <property type="match status" value="1"/>
</dbReference>
<reference evidence="4" key="1">
    <citation type="journal article" date="2015" name="Genome Announc.">
        <title>Draft Genome Sequence of Tolypothrix boutellei Strain VB521301.</title>
        <authorList>
            <person name="Chandrababunaidu M.M."/>
            <person name="Singh D."/>
            <person name="Sen D."/>
            <person name="Bhan S."/>
            <person name="Das S."/>
            <person name="Gupta A."/>
            <person name="Adhikary S.P."/>
            <person name="Tripathy S."/>
        </authorList>
    </citation>
    <scope>NUCLEOTIDE SEQUENCE</scope>
    <source>
        <strain evidence="4">VB521301</strain>
    </source>
</reference>
<evidence type="ECO:0000313" key="3">
    <source>
        <dbReference type="EMBL" id="KAF3889667.1"/>
    </source>
</evidence>
<dbReference type="Pfam" id="PF00534">
    <property type="entry name" value="Glycos_transf_1"/>
    <property type="match status" value="1"/>
</dbReference>